<dbReference type="SUPFAM" id="SSF81324">
    <property type="entry name" value="Voltage-gated potassium channels"/>
    <property type="match status" value="1"/>
</dbReference>
<keyword evidence="3 9" id="KW-0812">Transmembrane</keyword>
<feature type="domain" description="Cyclic nucleotide-binding" evidence="10">
    <location>
        <begin position="441"/>
        <end position="541"/>
    </location>
</feature>
<organism evidence="11 12">
    <name type="scientific">Stentor coeruleus</name>
    <dbReference type="NCBI Taxonomy" id="5963"/>
    <lineage>
        <taxon>Eukaryota</taxon>
        <taxon>Sar</taxon>
        <taxon>Alveolata</taxon>
        <taxon>Ciliophora</taxon>
        <taxon>Postciliodesmatophora</taxon>
        <taxon>Heterotrichea</taxon>
        <taxon>Heterotrichida</taxon>
        <taxon>Stentoridae</taxon>
        <taxon>Stentor</taxon>
    </lineage>
</organism>
<dbReference type="Proteomes" id="UP000187209">
    <property type="component" value="Unassembled WGS sequence"/>
</dbReference>
<dbReference type="Pfam" id="PF00027">
    <property type="entry name" value="cNMP_binding"/>
    <property type="match status" value="1"/>
</dbReference>
<keyword evidence="12" id="KW-1185">Reference proteome</keyword>
<evidence type="ECO:0000256" key="7">
    <source>
        <dbReference type="ARBA" id="ARBA00023303"/>
    </source>
</evidence>
<feature type="transmembrane region" description="Helical" evidence="9">
    <location>
        <begin position="262"/>
        <end position="283"/>
    </location>
</feature>
<feature type="transmembrane region" description="Helical" evidence="9">
    <location>
        <begin position="308"/>
        <end position="325"/>
    </location>
</feature>
<dbReference type="PRINTS" id="PR01463">
    <property type="entry name" value="EAGCHANLFMLY"/>
</dbReference>
<dbReference type="FunFam" id="1.10.287.70:FF:000123">
    <property type="entry name" value="Potassium channel KAT3"/>
    <property type="match status" value="1"/>
</dbReference>
<keyword evidence="2" id="KW-0813">Transport</keyword>
<dbReference type="AlphaFoldDB" id="A0A1R2BTQ5"/>
<reference evidence="11 12" key="1">
    <citation type="submission" date="2016-11" db="EMBL/GenBank/DDBJ databases">
        <title>The macronuclear genome of Stentor coeruleus: a giant cell with tiny introns.</title>
        <authorList>
            <person name="Slabodnick M."/>
            <person name="Ruby J.G."/>
            <person name="Reiff S.B."/>
            <person name="Swart E.C."/>
            <person name="Gosai S."/>
            <person name="Prabakaran S."/>
            <person name="Witkowska E."/>
            <person name="Larue G.E."/>
            <person name="Fisher S."/>
            <person name="Freeman R.M."/>
            <person name="Gunawardena J."/>
            <person name="Chu W."/>
            <person name="Stover N.A."/>
            <person name="Gregory B.D."/>
            <person name="Nowacki M."/>
            <person name="Derisi J."/>
            <person name="Roy S.W."/>
            <person name="Marshall W.F."/>
            <person name="Sood P."/>
        </authorList>
    </citation>
    <scope>NUCLEOTIDE SEQUENCE [LARGE SCALE GENOMIC DNA]</scope>
    <source>
        <strain evidence="11">WM001</strain>
    </source>
</reference>
<dbReference type="Pfam" id="PF00520">
    <property type="entry name" value="Ion_trans"/>
    <property type="match status" value="1"/>
</dbReference>
<proteinExistence type="predicted"/>
<dbReference type="PANTHER" id="PTHR47823">
    <property type="entry name" value="ION_TRANS DOMAIN-CONTAINING PROTEIN"/>
    <property type="match status" value="1"/>
</dbReference>
<dbReference type="SUPFAM" id="SSF51206">
    <property type="entry name" value="cAMP-binding domain-like"/>
    <property type="match status" value="1"/>
</dbReference>
<dbReference type="InterPro" id="IPR005821">
    <property type="entry name" value="Ion_trans_dom"/>
</dbReference>
<dbReference type="PROSITE" id="PS50042">
    <property type="entry name" value="CNMP_BINDING_3"/>
    <property type="match status" value="1"/>
</dbReference>
<dbReference type="PANTHER" id="PTHR47823:SF9">
    <property type="entry name" value="CHROMOSOME UNDETERMINED SCAFFOLD_10, WHOLE GENOME SHOTGUN SEQUENCE"/>
    <property type="match status" value="1"/>
</dbReference>
<evidence type="ECO:0000256" key="6">
    <source>
        <dbReference type="ARBA" id="ARBA00023136"/>
    </source>
</evidence>
<keyword evidence="6 9" id="KW-0472">Membrane</keyword>
<accession>A0A1R2BTQ5</accession>
<dbReference type="InterPro" id="IPR018490">
    <property type="entry name" value="cNMP-bd_dom_sf"/>
</dbReference>
<evidence type="ECO:0000256" key="9">
    <source>
        <dbReference type="SAM" id="Phobius"/>
    </source>
</evidence>
<comment type="caution">
    <text evidence="11">The sequence shown here is derived from an EMBL/GenBank/DDBJ whole genome shotgun (WGS) entry which is preliminary data.</text>
</comment>
<gene>
    <name evidence="11" type="ORF">SteCoe_19641</name>
</gene>
<dbReference type="Gene3D" id="1.10.287.70">
    <property type="match status" value="1"/>
</dbReference>
<feature type="transmembrane region" description="Helical" evidence="9">
    <location>
        <begin position="143"/>
        <end position="163"/>
    </location>
</feature>
<evidence type="ECO:0000256" key="3">
    <source>
        <dbReference type="ARBA" id="ARBA00022692"/>
    </source>
</evidence>
<evidence type="ECO:0000256" key="2">
    <source>
        <dbReference type="ARBA" id="ARBA00022448"/>
    </source>
</evidence>
<keyword evidence="5" id="KW-0406">Ion transport</keyword>
<dbReference type="EMBL" id="MPUH01000435">
    <property type="protein sequence ID" value="OMJ80188.1"/>
    <property type="molecule type" value="Genomic_DNA"/>
</dbReference>
<dbReference type="CDD" id="cd00038">
    <property type="entry name" value="CAP_ED"/>
    <property type="match status" value="1"/>
</dbReference>
<evidence type="ECO:0000256" key="8">
    <source>
        <dbReference type="SAM" id="MobiDB-lite"/>
    </source>
</evidence>
<dbReference type="SMART" id="SM00100">
    <property type="entry name" value="cNMP"/>
    <property type="match status" value="1"/>
</dbReference>
<sequence>MLTIEKTIKARSPQSVRDMSEDDEDGSFLDPDRLVFSVLRPSNHPTKQRIAYLWKRTRILIRTLSRLIKIWKDIQLYGLSQNHLETSFARRESEEILTNFELDRYIFHPESKFIKAWSFIILLLLIYTASVVPYRLCFIEETIMSWFILENIIDGLFFCDIIVTFNSSYHNEEMKLVCKRKDIAFYYIKHWFFIDLTACIPVQLLVSSGTDYNKLIRIARIPRLYRIFRFLKLLKFMRILRSIDFFNKLLELLKMTEGILRMIKFFMTVLLVIHVNGCIWYFIARIDDTNSETWLMRYNVVTMNDSDLYLMSIYFVMQTIVTIGFGDIVPVTVFERIYALFLMIIGVGFYSYIVGNLSNIVKTLDNDFSRIKSMLVGLNEFAKATKLPPQLKDKIKRYIETSSIPTISSFSRESLIKELPTSLKKDVHIHMHKKIVGKILFFQDKDERFIDRFVAKMKNMELEAGECIYYFGDYAEEVYYICKGRVIMKSERGMVFKNYMQGSYFGELEILNNMSRKSTVQVVSPKATFMMITKRDFFVILKDYPEIFSEIKATARFREQKIAEASREIIKSILASRELSKSKTCRDIENSKSKPMISRQGWKHFLKNSLGIELFSDPPCEIKDSIWDKYSNIRETQDLNKNIITKNSLTELLERSSTTNFIPGPLPLVPLPIKTFAKSYLKTRRDKNFRLTENFDTCNCSPMVSFAEYDDENIKKNKEENSIGDLLSDLRESEEIASERFLELTKELNEIYSQQLAIKAKLANFFVHNSSFNN</sequence>
<dbReference type="GO" id="GO:0005249">
    <property type="term" value="F:voltage-gated potassium channel activity"/>
    <property type="evidence" value="ECO:0007669"/>
    <property type="project" value="InterPro"/>
</dbReference>
<comment type="subcellular location">
    <subcellularLocation>
        <location evidence="1">Membrane</location>
        <topology evidence="1">Multi-pass membrane protein</topology>
    </subcellularLocation>
</comment>
<name>A0A1R2BTQ5_9CILI</name>
<evidence type="ECO:0000256" key="5">
    <source>
        <dbReference type="ARBA" id="ARBA00023065"/>
    </source>
</evidence>
<feature type="transmembrane region" description="Helical" evidence="9">
    <location>
        <begin position="337"/>
        <end position="355"/>
    </location>
</feature>
<evidence type="ECO:0000256" key="4">
    <source>
        <dbReference type="ARBA" id="ARBA00022989"/>
    </source>
</evidence>
<feature type="transmembrane region" description="Helical" evidence="9">
    <location>
        <begin position="184"/>
        <end position="204"/>
    </location>
</feature>
<evidence type="ECO:0000256" key="1">
    <source>
        <dbReference type="ARBA" id="ARBA00004141"/>
    </source>
</evidence>
<dbReference type="GO" id="GO:0016020">
    <property type="term" value="C:membrane"/>
    <property type="evidence" value="ECO:0007669"/>
    <property type="project" value="UniProtKB-SubCell"/>
</dbReference>
<dbReference type="Gene3D" id="1.10.287.630">
    <property type="entry name" value="Helix hairpin bin"/>
    <property type="match status" value="1"/>
</dbReference>
<keyword evidence="4 9" id="KW-1133">Transmembrane helix</keyword>
<evidence type="ECO:0000313" key="11">
    <source>
        <dbReference type="EMBL" id="OMJ80188.1"/>
    </source>
</evidence>
<dbReference type="OrthoDB" id="447251at2759"/>
<feature type="region of interest" description="Disordered" evidence="8">
    <location>
        <begin position="1"/>
        <end position="26"/>
    </location>
</feature>
<dbReference type="InterPro" id="IPR014710">
    <property type="entry name" value="RmlC-like_jellyroll"/>
</dbReference>
<feature type="transmembrane region" description="Helical" evidence="9">
    <location>
        <begin position="113"/>
        <end position="131"/>
    </location>
</feature>
<dbReference type="InterPro" id="IPR003938">
    <property type="entry name" value="K_chnl_volt-dep_EAG/ELK/ERG"/>
</dbReference>
<evidence type="ECO:0000259" key="10">
    <source>
        <dbReference type="PROSITE" id="PS50042"/>
    </source>
</evidence>
<dbReference type="InterPro" id="IPR000595">
    <property type="entry name" value="cNMP-bd_dom"/>
</dbReference>
<keyword evidence="7" id="KW-0407">Ion channel</keyword>
<evidence type="ECO:0000313" key="12">
    <source>
        <dbReference type="Proteomes" id="UP000187209"/>
    </source>
</evidence>
<protein>
    <recommendedName>
        <fullName evidence="10">Cyclic nucleotide-binding domain-containing protein</fullName>
    </recommendedName>
</protein>
<dbReference type="Gene3D" id="2.60.120.10">
    <property type="entry name" value="Jelly Rolls"/>
    <property type="match status" value="1"/>
</dbReference>